<sequence>MTHTVLESSRLVLRPWRDGDGEAFYRMSRDAAVMEHLLPIPDRAASDAVIQRLMDHFDRHGFGFWAVELPGIRPFIGFTGLLRVGYEAHFTPAVEVGWRLDSAFWGKGYATEAAGLALAHGFEALGLDEVIAVTVPANRRSRAVMERLGMARDAGGDFDHPRVPDGHALKRHVLYRLGRDDWARRGRRADSP</sequence>
<dbReference type="EMBL" id="JAUSVU010000014">
    <property type="protein sequence ID" value="MDQ0534827.1"/>
    <property type="molecule type" value="Genomic_DNA"/>
</dbReference>
<dbReference type="PROSITE" id="PS51186">
    <property type="entry name" value="GNAT"/>
    <property type="match status" value="1"/>
</dbReference>
<reference evidence="2 3" key="1">
    <citation type="submission" date="2023-07" db="EMBL/GenBank/DDBJ databases">
        <title>Genomic Encyclopedia of Type Strains, Phase IV (KMG-IV): sequencing the most valuable type-strain genomes for metagenomic binning, comparative biology and taxonomic classification.</title>
        <authorList>
            <person name="Goeker M."/>
        </authorList>
    </citation>
    <scope>NUCLEOTIDE SEQUENCE [LARGE SCALE GENOMIC DNA]</scope>
    <source>
        <strain evidence="2 3">DSM 19922</strain>
    </source>
</reference>
<comment type="caution">
    <text evidence="2">The sequence shown here is derived from an EMBL/GenBank/DDBJ whole genome shotgun (WGS) entry which is preliminary data.</text>
</comment>
<dbReference type="SUPFAM" id="SSF55729">
    <property type="entry name" value="Acyl-CoA N-acyltransferases (Nat)"/>
    <property type="match status" value="1"/>
</dbReference>
<proteinExistence type="predicted"/>
<protein>
    <submittedName>
        <fullName evidence="2">RimJ/RimL family protein N-acetyltransferase</fullName>
    </submittedName>
</protein>
<evidence type="ECO:0000259" key="1">
    <source>
        <dbReference type="PROSITE" id="PS51186"/>
    </source>
</evidence>
<dbReference type="Gene3D" id="3.40.630.30">
    <property type="match status" value="1"/>
</dbReference>
<organism evidence="2 3">
    <name type="scientific">Azospirillum picis</name>
    <dbReference type="NCBI Taxonomy" id="488438"/>
    <lineage>
        <taxon>Bacteria</taxon>
        <taxon>Pseudomonadati</taxon>
        <taxon>Pseudomonadota</taxon>
        <taxon>Alphaproteobacteria</taxon>
        <taxon>Rhodospirillales</taxon>
        <taxon>Azospirillaceae</taxon>
        <taxon>Azospirillum</taxon>
    </lineage>
</organism>
<dbReference type="InterPro" id="IPR051531">
    <property type="entry name" value="N-acetyltransferase"/>
</dbReference>
<evidence type="ECO:0000313" key="2">
    <source>
        <dbReference type="EMBL" id="MDQ0534827.1"/>
    </source>
</evidence>
<gene>
    <name evidence="2" type="ORF">QO018_003704</name>
</gene>
<dbReference type="PANTHER" id="PTHR43792">
    <property type="entry name" value="GNAT FAMILY, PUTATIVE (AFU_ORTHOLOGUE AFUA_3G00765)-RELATED-RELATED"/>
    <property type="match status" value="1"/>
</dbReference>
<dbReference type="InterPro" id="IPR016181">
    <property type="entry name" value="Acyl_CoA_acyltransferase"/>
</dbReference>
<accession>A0ABU0MMZ6</accession>
<evidence type="ECO:0000313" key="3">
    <source>
        <dbReference type="Proteomes" id="UP001244552"/>
    </source>
</evidence>
<name>A0ABU0MMZ6_9PROT</name>
<dbReference type="Pfam" id="PF13302">
    <property type="entry name" value="Acetyltransf_3"/>
    <property type="match status" value="1"/>
</dbReference>
<dbReference type="RefSeq" id="WP_209984934.1">
    <property type="nucleotide sequence ID" value="NZ_JAGINO010000015.1"/>
</dbReference>
<dbReference type="PANTHER" id="PTHR43792:SF1">
    <property type="entry name" value="N-ACETYLTRANSFERASE DOMAIN-CONTAINING PROTEIN"/>
    <property type="match status" value="1"/>
</dbReference>
<dbReference type="InterPro" id="IPR000182">
    <property type="entry name" value="GNAT_dom"/>
</dbReference>
<feature type="domain" description="N-acetyltransferase" evidence="1">
    <location>
        <begin position="11"/>
        <end position="180"/>
    </location>
</feature>
<keyword evidence="3" id="KW-1185">Reference proteome</keyword>
<dbReference type="Proteomes" id="UP001244552">
    <property type="component" value="Unassembled WGS sequence"/>
</dbReference>